<reference evidence="1 2" key="2">
    <citation type="journal article" date="2009" name="PLoS ONE">
        <title>An integrated genetic and cytogenetic map of the cucumber genome.</title>
        <authorList>
            <person name="Ren Y."/>
            <person name="Zhang Z."/>
            <person name="Liu J."/>
            <person name="Staub J.E."/>
            <person name="Han Y."/>
            <person name="Cheng Z."/>
            <person name="Li X."/>
            <person name="Lu J."/>
            <person name="Miao H."/>
            <person name="Kang H."/>
            <person name="Xie B."/>
            <person name="Gu X."/>
            <person name="Wang X."/>
            <person name="Du Y."/>
            <person name="Jin W."/>
            <person name="Huang S."/>
        </authorList>
    </citation>
    <scope>NUCLEOTIDE SEQUENCE [LARGE SCALE GENOMIC DNA]</scope>
    <source>
        <strain evidence="2">cv. 9930</strain>
    </source>
</reference>
<dbReference type="Gramene" id="KGN43760">
    <property type="protein sequence ID" value="KGN43760"/>
    <property type="gene ID" value="Csa_7G065190"/>
</dbReference>
<dbReference type="AlphaFoldDB" id="A0A0A0K255"/>
<organism evidence="1 2">
    <name type="scientific">Cucumis sativus</name>
    <name type="common">Cucumber</name>
    <dbReference type="NCBI Taxonomy" id="3659"/>
    <lineage>
        <taxon>Eukaryota</taxon>
        <taxon>Viridiplantae</taxon>
        <taxon>Streptophyta</taxon>
        <taxon>Embryophyta</taxon>
        <taxon>Tracheophyta</taxon>
        <taxon>Spermatophyta</taxon>
        <taxon>Magnoliopsida</taxon>
        <taxon>eudicotyledons</taxon>
        <taxon>Gunneridae</taxon>
        <taxon>Pentapetalae</taxon>
        <taxon>rosids</taxon>
        <taxon>fabids</taxon>
        <taxon>Cucurbitales</taxon>
        <taxon>Cucurbitaceae</taxon>
        <taxon>Benincaseae</taxon>
        <taxon>Cucumis</taxon>
    </lineage>
</organism>
<name>A0A0A0K255_CUCSA</name>
<protein>
    <submittedName>
        <fullName evidence="1">Uncharacterized protein</fullName>
    </submittedName>
</protein>
<dbReference type="EMBL" id="CM002928">
    <property type="protein sequence ID" value="KGN43760.1"/>
    <property type="molecule type" value="Genomic_DNA"/>
</dbReference>
<reference evidence="1 2" key="1">
    <citation type="journal article" date="2009" name="Nat. Genet.">
        <title>The genome of the cucumber, Cucumis sativus L.</title>
        <authorList>
            <person name="Huang S."/>
            <person name="Li R."/>
            <person name="Zhang Z."/>
            <person name="Li L."/>
            <person name="Gu X."/>
            <person name="Fan W."/>
            <person name="Lucas W.J."/>
            <person name="Wang X."/>
            <person name="Xie B."/>
            <person name="Ni P."/>
            <person name="Ren Y."/>
            <person name="Zhu H."/>
            <person name="Li J."/>
            <person name="Lin K."/>
            <person name="Jin W."/>
            <person name="Fei Z."/>
            <person name="Li G."/>
            <person name="Staub J."/>
            <person name="Kilian A."/>
            <person name="van der Vossen E.A."/>
            <person name="Wu Y."/>
            <person name="Guo J."/>
            <person name="He J."/>
            <person name="Jia Z."/>
            <person name="Ren Y."/>
            <person name="Tian G."/>
            <person name="Lu Y."/>
            <person name="Ruan J."/>
            <person name="Qian W."/>
            <person name="Wang M."/>
            <person name="Huang Q."/>
            <person name="Li B."/>
            <person name="Xuan Z."/>
            <person name="Cao J."/>
            <person name="Asan"/>
            <person name="Wu Z."/>
            <person name="Zhang J."/>
            <person name="Cai Q."/>
            <person name="Bai Y."/>
            <person name="Zhao B."/>
            <person name="Han Y."/>
            <person name="Li Y."/>
            <person name="Li X."/>
            <person name="Wang S."/>
            <person name="Shi Q."/>
            <person name="Liu S."/>
            <person name="Cho W.K."/>
            <person name="Kim J.Y."/>
            <person name="Xu Y."/>
            <person name="Heller-Uszynska K."/>
            <person name="Miao H."/>
            <person name="Cheng Z."/>
            <person name="Zhang S."/>
            <person name="Wu J."/>
            <person name="Yang Y."/>
            <person name="Kang H."/>
            <person name="Li M."/>
            <person name="Liang H."/>
            <person name="Ren X."/>
            <person name="Shi Z."/>
            <person name="Wen M."/>
            <person name="Jian M."/>
            <person name="Yang H."/>
            <person name="Zhang G."/>
            <person name="Yang Z."/>
            <person name="Chen R."/>
            <person name="Liu S."/>
            <person name="Li J."/>
            <person name="Ma L."/>
            <person name="Liu H."/>
            <person name="Zhou Y."/>
            <person name="Zhao J."/>
            <person name="Fang X."/>
            <person name="Li G."/>
            <person name="Fang L."/>
            <person name="Li Y."/>
            <person name="Liu D."/>
            <person name="Zheng H."/>
            <person name="Zhang Y."/>
            <person name="Qin N."/>
            <person name="Li Z."/>
            <person name="Yang G."/>
            <person name="Yang S."/>
            <person name="Bolund L."/>
            <person name="Kristiansen K."/>
            <person name="Zheng H."/>
            <person name="Li S."/>
            <person name="Zhang X."/>
            <person name="Yang H."/>
            <person name="Wang J."/>
            <person name="Sun R."/>
            <person name="Zhang B."/>
            <person name="Jiang S."/>
            <person name="Wang J."/>
            <person name="Du Y."/>
            <person name="Li S."/>
        </authorList>
    </citation>
    <scope>NUCLEOTIDE SEQUENCE [LARGE SCALE GENOMIC DNA]</scope>
    <source>
        <strain evidence="2">cv. 9930</strain>
    </source>
</reference>
<gene>
    <name evidence="1" type="ORF">Csa_7G065190</name>
</gene>
<proteinExistence type="predicted"/>
<dbReference type="Proteomes" id="UP000029981">
    <property type="component" value="Chromosome 7"/>
</dbReference>
<reference evidence="1 2" key="4">
    <citation type="journal article" date="2011" name="BMC Genomics">
        <title>RNA-Seq improves annotation of protein-coding genes in the cucumber genome.</title>
        <authorList>
            <person name="Li Z."/>
            <person name="Zhang Z."/>
            <person name="Yan P."/>
            <person name="Huang S."/>
            <person name="Fei Z."/>
            <person name="Lin K."/>
        </authorList>
    </citation>
    <scope>NUCLEOTIDE SEQUENCE [LARGE SCALE GENOMIC DNA]</scope>
    <source>
        <strain evidence="2">cv. 9930</strain>
    </source>
</reference>
<evidence type="ECO:0000313" key="1">
    <source>
        <dbReference type="EMBL" id="KGN43760.1"/>
    </source>
</evidence>
<reference evidence="1 2" key="3">
    <citation type="journal article" date="2010" name="BMC Genomics">
        <title>Transcriptome sequencing and comparative analysis of cucumber flowers with different sex types.</title>
        <authorList>
            <person name="Guo S."/>
            <person name="Zheng Y."/>
            <person name="Joung J.G."/>
            <person name="Liu S."/>
            <person name="Zhang Z."/>
            <person name="Crasta O.R."/>
            <person name="Sobral B.W."/>
            <person name="Xu Y."/>
            <person name="Huang S."/>
            <person name="Fei Z."/>
        </authorList>
    </citation>
    <scope>NUCLEOTIDE SEQUENCE [LARGE SCALE GENOMIC DNA]</scope>
    <source>
        <strain evidence="2">cv. 9930</strain>
    </source>
</reference>
<keyword evidence="2" id="KW-1185">Reference proteome</keyword>
<evidence type="ECO:0000313" key="2">
    <source>
        <dbReference type="Proteomes" id="UP000029981"/>
    </source>
</evidence>
<accession>A0A0A0K255</accession>
<sequence length="116" mass="12942">MYHCQSFVPSSDPLILALGLSSYSFTGPPSPPLLFTFIRSSLTSDATNLFQCDCHGSAWPPSLLNLQKIDEGVYAKVKLEFELMCVCVWDLVVKNLDVDLFMVGWRLFDLTTTACI</sequence>